<gene>
    <name evidence="3" type="ORF">ACFQZ6_11105</name>
</gene>
<evidence type="ECO:0000313" key="4">
    <source>
        <dbReference type="Proteomes" id="UP001597023"/>
    </source>
</evidence>
<sequence length="553" mass="59080">MAGAPYPTPTVVVLTALGLEFQAVREHLSDVEVREHQHTLFDVGRVSGLPWRVALAEIGEGTSGAATHTERAIARFRPAAVFFVGVAGGLRGKVALGDVVVASKVYLHHGGKETDAGLRARPRAWEVDHALEQRVRRAVRADAHTHFKPVVSGDVVLDTRRSPLTELIERTYDDAVAIDMESAGMAQAARLNGVPWLAVRGVSDPADGSKKDTDAKGWQPVAAQRAAAVAVRVLRELPPPGARPSAPPEPTRGESVVLVAAPPAPADPGARAWRGGAVVDVGGESCLLHDGPGDLLAETASPDHRVLRRQALARVVPGRGGEAGYVWVRQAVGSYDDPVAEVALRALADEHDLLRQLPRAAPSVAFFGRRADTTTLALRWPGAPCETLAALLGDDGEPLDAWRTHRVLRGLTACCRLLAELHQRKRAHRALTPTALIVHDDGTLLFRDLGLATTPPVPGEAPGPYQAPEQRLNRRARPDAATDVYRLAALTHRILTGTPPVPGLPSGLRAAGEGPPWRTVDAALHADPARRPPLRDLSRALHTLSHRPASRKQ</sequence>
<feature type="domain" description="Protein kinase" evidence="2">
    <location>
        <begin position="301"/>
        <end position="553"/>
    </location>
</feature>
<reference evidence="4" key="1">
    <citation type="journal article" date="2019" name="Int. J. Syst. Evol. Microbiol.">
        <title>The Global Catalogue of Microorganisms (GCM) 10K type strain sequencing project: providing services to taxonomists for standard genome sequencing and annotation.</title>
        <authorList>
            <consortium name="The Broad Institute Genomics Platform"/>
            <consortium name="The Broad Institute Genome Sequencing Center for Infectious Disease"/>
            <person name="Wu L."/>
            <person name="Ma J."/>
        </authorList>
    </citation>
    <scope>NUCLEOTIDE SEQUENCE [LARGE SCALE GENOMIC DNA]</scope>
    <source>
        <strain evidence="4">CGMCC 4.7400</strain>
    </source>
</reference>
<feature type="compositionally biased region" description="Basic and acidic residues" evidence="1">
    <location>
        <begin position="527"/>
        <end position="539"/>
    </location>
</feature>
<proteinExistence type="predicted"/>
<organism evidence="3 4">
    <name type="scientific">Streptomyces flavalbus</name>
    <dbReference type="NCBI Taxonomy" id="2665155"/>
    <lineage>
        <taxon>Bacteria</taxon>
        <taxon>Bacillati</taxon>
        <taxon>Actinomycetota</taxon>
        <taxon>Actinomycetes</taxon>
        <taxon>Kitasatosporales</taxon>
        <taxon>Streptomycetaceae</taxon>
        <taxon>Streptomyces</taxon>
    </lineage>
</organism>
<feature type="compositionally biased region" description="Basic residues" evidence="1">
    <location>
        <begin position="544"/>
        <end position="553"/>
    </location>
</feature>
<evidence type="ECO:0000313" key="3">
    <source>
        <dbReference type="EMBL" id="MFD0314767.1"/>
    </source>
</evidence>
<dbReference type="PROSITE" id="PS50011">
    <property type="entry name" value="PROTEIN_KINASE_DOM"/>
    <property type="match status" value="1"/>
</dbReference>
<name>A0ABW2W8D1_9ACTN</name>
<dbReference type="Pfam" id="PF01048">
    <property type="entry name" value="PNP_UDP_1"/>
    <property type="match status" value="1"/>
</dbReference>
<dbReference type="RefSeq" id="WP_381607172.1">
    <property type="nucleotide sequence ID" value="NZ_JBHTEB010000001.1"/>
</dbReference>
<feature type="region of interest" description="Disordered" evidence="1">
    <location>
        <begin position="525"/>
        <end position="553"/>
    </location>
</feature>
<accession>A0ABW2W8D1</accession>
<dbReference type="SUPFAM" id="SSF53167">
    <property type="entry name" value="Purine and uridine phosphorylases"/>
    <property type="match status" value="1"/>
</dbReference>
<comment type="caution">
    <text evidence="3">The sequence shown here is derived from an EMBL/GenBank/DDBJ whole genome shotgun (WGS) entry which is preliminary data.</text>
</comment>
<dbReference type="InterPro" id="IPR011009">
    <property type="entry name" value="Kinase-like_dom_sf"/>
</dbReference>
<dbReference type="Proteomes" id="UP001597023">
    <property type="component" value="Unassembled WGS sequence"/>
</dbReference>
<dbReference type="PANTHER" id="PTHR46832">
    <property type="entry name" value="5'-METHYLTHIOADENOSINE/S-ADENOSYLHOMOCYSTEINE NUCLEOSIDASE"/>
    <property type="match status" value="1"/>
</dbReference>
<dbReference type="Gene3D" id="1.10.510.10">
    <property type="entry name" value="Transferase(Phosphotransferase) domain 1"/>
    <property type="match status" value="1"/>
</dbReference>
<evidence type="ECO:0000259" key="2">
    <source>
        <dbReference type="PROSITE" id="PS50011"/>
    </source>
</evidence>
<dbReference type="InterPro" id="IPR000719">
    <property type="entry name" value="Prot_kinase_dom"/>
</dbReference>
<dbReference type="SUPFAM" id="SSF56112">
    <property type="entry name" value="Protein kinase-like (PK-like)"/>
    <property type="match status" value="1"/>
</dbReference>
<dbReference type="Gene3D" id="3.40.50.1580">
    <property type="entry name" value="Nucleoside phosphorylase domain"/>
    <property type="match status" value="1"/>
</dbReference>
<dbReference type="InterPro" id="IPR035994">
    <property type="entry name" value="Nucleoside_phosphorylase_sf"/>
</dbReference>
<protein>
    <recommendedName>
        <fullName evidence="2">Protein kinase domain-containing protein</fullName>
    </recommendedName>
</protein>
<dbReference type="CDD" id="cd09008">
    <property type="entry name" value="MTAN"/>
    <property type="match status" value="1"/>
</dbReference>
<dbReference type="EMBL" id="JBHTEB010000001">
    <property type="protein sequence ID" value="MFD0314767.1"/>
    <property type="molecule type" value="Genomic_DNA"/>
</dbReference>
<dbReference type="InterPro" id="IPR000845">
    <property type="entry name" value="Nucleoside_phosphorylase_d"/>
</dbReference>
<evidence type="ECO:0000256" key="1">
    <source>
        <dbReference type="SAM" id="MobiDB-lite"/>
    </source>
</evidence>
<keyword evidence="4" id="KW-1185">Reference proteome</keyword>
<dbReference type="PANTHER" id="PTHR46832:SF1">
    <property type="entry name" value="5'-METHYLTHIOADENOSINE_S-ADENOSYLHOMOCYSTEINE NUCLEOSIDASE"/>
    <property type="match status" value="1"/>
</dbReference>